<comment type="caution">
    <text evidence="1">The sequence shown here is derived from an EMBL/GenBank/DDBJ whole genome shotgun (WGS) entry which is preliminary data.</text>
</comment>
<gene>
    <name evidence="1" type="ORF">SteCoe_8899</name>
</gene>
<accession>A0A1R2CJ54</accession>
<sequence>MAWKGKSFTFNSNGCPTNYVCSLTKAMISYNLSPESGSYFCESIDIYTTATGYSYCGQDLLYRKLLKTGSFPKQCTNQGFSDSDCMLEDGTIVECKCGFDSGLYCRPNPNSEVFSNFWSECDSNDNVVTADFYEYYKTYYDYYVEYKTSLSCTTELFKEFSVISGKITASTGISYGLGMIGILMLAWGL</sequence>
<dbReference type="EMBL" id="MPUH01000136">
    <property type="protein sequence ID" value="OMJ88985.1"/>
    <property type="molecule type" value="Genomic_DNA"/>
</dbReference>
<name>A0A1R2CJ54_9CILI</name>
<evidence type="ECO:0000313" key="2">
    <source>
        <dbReference type="Proteomes" id="UP000187209"/>
    </source>
</evidence>
<dbReference type="OrthoDB" id="319424at2759"/>
<protein>
    <submittedName>
        <fullName evidence="1">Uncharacterized protein</fullName>
    </submittedName>
</protein>
<organism evidence="1 2">
    <name type="scientific">Stentor coeruleus</name>
    <dbReference type="NCBI Taxonomy" id="5963"/>
    <lineage>
        <taxon>Eukaryota</taxon>
        <taxon>Sar</taxon>
        <taxon>Alveolata</taxon>
        <taxon>Ciliophora</taxon>
        <taxon>Postciliodesmatophora</taxon>
        <taxon>Heterotrichea</taxon>
        <taxon>Heterotrichida</taxon>
        <taxon>Stentoridae</taxon>
        <taxon>Stentor</taxon>
    </lineage>
</organism>
<reference evidence="1 2" key="1">
    <citation type="submission" date="2016-11" db="EMBL/GenBank/DDBJ databases">
        <title>The macronuclear genome of Stentor coeruleus: a giant cell with tiny introns.</title>
        <authorList>
            <person name="Slabodnick M."/>
            <person name="Ruby J.G."/>
            <person name="Reiff S.B."/>
            <person name="Swart E.C."/>
            <person name="Gosai S."/>
            <person name="Prabakaran S."/>
            <person name="Witkowska E."/>
            <person name="Larue G.E."/>
            <person name="Fisher S."/>
            <person name="Freeman R.M."/>
            <person name="Gunawardena J."/>
            <person name="Chu W."/>
            <person name="Stover N.A."/>
            <person name="Gregory B.D."/>
            <person name="Nowacki M."/>
            <person name="Derisi J."/>
            <person name="Roy S.W."/>
            <person name="Marshall W.F."/>
            <person name="Sood P."/>
        </authorList>
    </citation>
    <scope>NUCLEOTIDE SEQUENCE [LARGE SCALE GENOMIC DNA]</scope>
    <source>
        <strain evidence="1">WM001</strain>
    </source>
</reference>
<evidence type="ECO:0000313" key="1">
    <source>
        <dbReference type="EMBL" id="OMJ88985.1"/>
    </source>
</evidence>
<keyword evidence="2" id="KW-1185">Reference proteome</keyword>
<dbReference type="Proteomes" id="UP000187209">
    <property type="component" value="Unassembled WGS sequence"/>
</dbReference>
<proteinExistence type="predicted"/>
<dbReference type="AlphaFoldDB" id="A0A1R2CJ54"/>